<keyword evidence="4" id="KW-0479">Metal-binding</keyword>
<dbReference type="GO" id="GO:0003964">
    <property type="term" value="F:RNA-directed DNA polymerase activity"/>
    <property type="evidence" value="ECO:0007669"/>
    <property type="project" value="UniProtKB-KW"/>
</dbReference>
<dbReference type="InterPro" id="IPR043502">
    <property type="entry name" value="DNA/RNA_pol_sf"/>
</dbReference>
<dbReference type="PRINTS" id="PR00866">
    <property type="entry name" value="RNADNAPOLMS"/>
</dbReference>
<keyword evidence="3" id="KW-0548">Nucleotidyltransferase</keyword>
<keyword evidence="7" id="KW-0051">Antiviral defense</keyword>
<dbReference type="GO" id="GO:0003723">
    <property type="term" value="F:RNA binding"/>
    <property type="evidence" value="ECO:0007669"/>
    <property type="project" value="InterPro"/>
</dbReference>
<dbReference type="PANTHER" id="PTHR34047">
    <property type="entry name" value="NUCLEAR INTRON MATURASE 1, MITOCHONDRIAL-RELATED"/>
    <property type="match status" value="1"/>
</dbReference>
<dbReference type="Pfam" id="PF00078">
    <property type="entry name" value="RVT_1"/>
    <property type="match status" value="1"/>
</dbReference>
<evidence type="ECO:0000259" key="10">
    <source>
        <dbReference type="PROSITE" id="PS50878"/>
    </source>
</evidence>
<dbReference type="CDD" id="cd01651">
    <property type="entry name" value="RT_G2_intron"/>
    <property type="match status" value="1"/>
</dbReference>
<keyword evidence="2" id="KW-0808">Transferase</keyword>
<evidence type="ECO:0000313" key="12">
    <source>
        <dbReference type="Proteomes" id="UP000199403"/>
    </source>
</evidence>
<protein>
    <recommendedName>
        <fullName evidence="1">RNA-directed DNA polymerase</fullName>
        <ecNumber evidence="1">2.7.7.49</ecNumber>
    </recommendedName>
</protein>
<evidence type="ECO:0000313" key="11">
    <source>
        <dbReference type="EMBL" id="SEJ70383.1"/>
    </source>
</evidence>
<dbReference type="PANTHER" id="PTHR34047:SF3">
    <property type="entry name" value="BLR2052 PROTEIN"/>
    <property type="match status" value="1"/>
</dbReference>
<name>A0A1H7AXQ8_9BACT</name>
<dbReference type="InterPro" id="IPR051083">
    <property type="entry name" value="GrpII_Intron_Splice-Mob/Def"/>
</dbReference>
<evidence type="ECO:0000256" key="3">
    <source>
        <dbReference type="ARBA" id="ARBA00022695"/>
    </source>
</evidence>
<dbReference type="EC" id="2.7.7.49" evidence="1"/>
<keyword evidence="12" id="KW-1185">Reference proteome</keyword>
<dbReference type="PROSITE" id="PS50878">
    <property type="entry name" value="RT_POL"/>
    <property type="match status" value="1"/>
</dbReference>
<sequence>MIQALESVRTNCHRLDWVIDLDIKGFFDNIDHGKLMQALEKHVPEKWVLLYIKRWLEAPVEKNSGELVEKQGKGTPQGGVVSPLLSNLFLHYALDKWLENTDKTVKFPRYADDAILHCKDKAHAERTLKAVRERMADFGLELHPDKTKTVYCKDYRRR</sequence>
<dbReference type="Gene3D" id="3.30.70.270">
    <property type="match status" value="1"/>
</dbReference>
<evidence type="ECO:0000256" key="8">
    <source>
        <dbReference type="ARBA" id="ARBA00034120"/>
    </source>
</evidence>
<evidence type="ECO:0000256" key="4">
    <source>
        <dbReference type="ARBA" id="ARBA00022723"/>
    </source>
</evidence>
<dbReference type="InterPro" id="IPR043128">
    <property type="entry name" value="Rev_trsase/Diguanyl_cyclase"/>
</dbReference>
<evidence type="ECO:0000256" key="1">
    <source>
        <dbReference type="ARBA" id="ARBA00012493"/>
    </source>
</evidence>
<dbReference type="STRING" id="1416801.SAMN05192553_1096"/>
<dbReference type="InterPro" id="IPR000477">
    <property type="entry name" value="RT_dom"/>
</dbReference>
<dbReference type="AlphaFoldDB" id="A0A1H7AXQ8"/>
<gene>
    <name evidence="11" type="ORF">SAMN05192553_1096</name>
</gene>
<accession>A0A1H7AXQ8</accession>
<evidence type="ECO:0000256" key="2">
    <source>
        <dbReference type="ARBA" id="ARBA00022679"/>
    </source>
</evidence>
<keyword evidence="6 11" id="KW-0695">RNA-directed DNA polymerase</keyword>
<evidence type="ECO:0000256" key="7">
    <source>
        <dbReference type="ARBA" id="ARBA00023118"/>
    </source>
</evidence>
<dbReference type="InterPro" id="IPR000123">
    <property type="entry name" value="Reverse_transcriptase_msDNA"/>
</dbReference>
<evidence type="ECO:0000256" key="5">
    <source>
        <dbReference type="ARBA" id="ARBA00022842"/>
    </source>
</evidence>
<comment type="similarity">
    <text evidence="8">Belongs to the bacterial reverse transcriptase family.</text>
</comment>
<reference evidence="12" key="1">
    <citation type="submission" date="2016-10" db="EMBL/GenBank/DDBJ databases">
        <authorList>
            <person name="Varghese N."/>
            <person name="Submissions S."/>
        </authorList>
    </citation>
    <scope>NUCLEOTIDE SEQUENCE [LARGE SCALE GENOMIC DNA]</scope>
    <source>
        <strain evidence="12">IBRC-M 10761</strain>
    </source>
</reference>
<dbReference type="GO" id="GO:0046872">
    <property type="term" value="F:metal ion binding"/>
    <property type="evidence" value="ECO:0007669"/>
    <property type="project" value="UniProtKB-KW"/>
</dbReference>
<dbReference type="Proteomes" id="UP000199403">
    <property type="component" value="Unassembled WGS sequence"/>
</dbReference>
<keyword evidence="5" id="KW-0460">Magnesium</keyword>
<evidence type="ECO:0000256" key="9">
    <source>
        <dbReference type="ARBA" id="ARBA00048173"/>
    </source>
</evidence>
<dbReference type="GO" id="GO:0051607">
    <property type="term" value="P:defense response to virus"/>
    <property type="evidence" value="ECO:0007669"/>
    <property type="project" value="UniProtKB-KW"/>
</dbReference>
<dbReference type="EMBL" id="FNZH01000009">
    <property type="protein sequence ID" value="SEJ70383.1"/>
    <property type="molecule type" value="Genomic_DNA"/>
</dbReference>
<comment type="catalytic activity">
    <reaction evidence="9">
        <text>DNA(n) + a 2'-deoxyribonucleoside 5'-triphosphate = DNA(n+1) + diphosphate</text>
        <dbReference type="Rhea" id="RHEA:22508"/>
        <dbReference type="Rhea" id="RHEA-COMP:17339"/>
        <dbReference type="Rhea" id="RHEA-COMP:17340"/>
        <dbReference type="ChEBI" id="CHEBI:33019"/>
        <dbReference type="ChEBI" id="CHEBI:61560"/>
        <dbReference type="ChEBI" id="CHEBI:173112"/>
        <dbReference type="EC" id="2.7.7.49"/>
    </reaction>
</comment>
<evidence type="ECO:0000256" key="6">
    <source>
        <dbReference type="ARBA" id="ARBA00022918"/>
    </source>
</evidence>
<organism evidence="11 12">
    <name type="scientific">Cyclobacterium xiamenense</name>
    <dbReference type="NCBI Taxonomy" id="1297121"/>
    <lineage>
        <taxon>Bacteria</taxon>
        <taxon>Pseudomonadati</taxon>
        <taxon>Bacteroidota</taxon>
        <taxon>Cytophagia</taxon>
        <taxon>Cytophagales</taxon>
        <taxon>Cyclobacteriaceae</taxon>
        <taxon>Cyclobacterium</taxon>
    </lineage>
</organism>
<dbReference type="RefSeq" id="WP_244891240.1">
    <property type="nucleotide sequence ID" value="NZ_FNZH01000009.1"/>
</dbReference>
<dbReference type="SUPFAM" id="SSF56672">
    <property type="entry name" value="DNA/RNA polymerases"/>
    <property type="match status" value="1"/>
</dbReference>
<feature type="domain" description="Reverse transcriptase" evidence="10">
    <location>
        <begin position="1"/>
        <end position="158"/>
    </location>
</feature>
<proteinExistence type="inferred from homology"/>